<reference evidence="2 3" key="1">
    <citation type="submission" date="2021-12" db="EMBL/GenBank/DDBJ databases">
        <title>High titer production of polyol ester of fatty acids by Rhodotorula paludigena BS15 towards product separation-free biomass refinery.</title>
        <authorList>
            <person name="Mano J."/>
            <person name="Ono H."/>
            <person name="Tanaka T."/>
            <person name="Naito K."/>
            <person name="Sushida H."/>
            <person name="Ike M."/>
            <person name="Tokuyasu K."/>
            <person name="Kitaoka M."/>
        </authorList>
    </citation>
    <scope>NUCLEOTIDE SEQUENCE [LARGE SCALE GENOMIC DNA]</scope>
    <source>
        <strain evidence="2 3">BS15</strain>
    </source>
</reference>
<name>A0AAV5GVQ8_9BASI</name>
<protein>
    <recommendedName>
        <fullName evidence="4">Proteophosphoglycan 5</fullName>
    </recommendedName>
</protein>
<evidence type="ECO:0000256" key="1">
    <source>
        <dbReference type="SAM" id="SignalP"/>
    </source>
</evidence>
<comment type="caution">
    <text evidence="2">The sequence shown here is derived from an EMBL/GenBank/DDBJ whole genome shotgun (WGS) entry which is preliminary data.</text>
</comment>
<evidence type="ECO:0008006" key="4">
    <source>
        <dbReference type="Google" id="ProtNLM"/>
    </source>
</evidence>
<accession>A0AAV5GVQ8</accession>
<dbReference type="Proteomes" id="UP001342314">
    <property type="component" value="Unassembled WGS sequence"/>
</dbReference>
<keyword evidence="1" id="KW-0732">Signal</keyword>
<sequence>MALLLFLMLSAWTADPHDLRQRVKTQLEQLKTQVAGLTGGNGEVCAVGKEQESRAQHHLVQLAVLARTLNLTLVLPPLASSRFSHCGATSFDELYSLATFERENGVRAIPDRDFDAWRASLPTRALGAQALVITQSPGPGESYAFVPLGSTSDYAPSRCLNQTGLSYARRPPLRYRLSWRGGPRLLDDLRALDVQLVSEGVDVLVVSYAARTLELSDRSDAELDRSFVYAPAWQALARAALEQMGSGVTVGVHWRTEGIEPARLEACAEGLVASLLEMGRNEGVTNVYLATDYPLEALEGYAEVFGADAAGSNGGAPDGPARNDHHRLALGPVRSHSDTLHPSAAHDAAMSAFLVALGTLSRSVGLSLATFHSLAPSLPDPRGLASHRSAASIVSQLVLRQTEIFVAGLDGAGAEKQGREECARRSSWTYRVTTARREALEAGEGRVREELRQWSTDGRAL</sequence>
<dbReference type="EMBL" id="BQKY01000017">
    <property type="protein sequence ID" value="GJN94323.1"/>
    <property type="molecule type" value="Genomic_DNA"/>
</dbReference>
<evidence type="ECO:0000313" key="3">
    <source>
        <dbReference type="Proteomes" id="UP001342314"/>
    </source>
</evidence>
<evidence type="ECO:0000313" key="2">
    <source>
        <dbReference type="EMBL" id="GJN94323.1"/>
    </source>
</evidence>
<dbReference type="AlphaFoldDB" id="A0AAV5GVQ8"/>
<keyword evidence="3" id="KW-1185">Reference proteome</keyword>
<proteinExistence type="predicted"/>
<feature type="signal peptide" evidence="1">
    <location>
        <begin position="1"/>
        <end position="16"/>
    </location>
</feature>
<feature type="chain" id="PRO_5043686005" description="Proteophosphoglycan 5" evidence="1">
    <location>
        <begin position="17"/>
        <end position="461"/>
    </location>
</feature>
<gene>
    <name evidence="2" type="ORF">Rhopal_007397-T1</name>
</gene>
<organism evidence="2 3">
    <name type="scientific">Rhodotorula paludigena</name>
    <dbReference type="NCBI Taxonomy" id="86838"/>
    <lineage>
        <taxon>Eukaryota</taxon>
        <taxon>Fungi</taxon>
        <taxon>Dikarya</taxon>
        <taxon>Basidiomycota</taxon>
        <taxon>Pucciniomycotina</taxon>
        <taxon>Microbotryomycetes</taxon>
        <taxon>Sporidiobolales</taxon>
        <taxon>Sporidiobolaceae</taxon>
        <taxon>Rhodotorula</taxon>
    </lineage>
</organism>